<dbReference type="PANTHER" id="PTHR12185:SF1">
    <property type="entry name" value="SYSTEMIC RNA INTERFERENCE DEFECTIVE PROTEIN 1"/>
    <property type="match status" value="1"/>
</dbReference>
<feature type="transmembrane region" description="Helical" evidence="8">
    <location>
        <begin position="660"/>
        <end position="678"/>
    </location>
</feature>
<evidence type="ECO:0000256" key="9">
    <source>
        <dbReference type="SAM" id="SignalP"/>
    </source>
</evidence>
<dbReference type="GO" id="GO:0003725">
    <property type="term" value="F:double-stranded RNA binding"/>
    <property type="evidence" value="ECO:0007669"/>
    <property type="project" value="TreeGrafter"/>
</dbReference>
<feature type="signal peptide" evidence="9">
    <location>
        <begin position="1"/>
        <end position="18"/>
    </location>
</feature>
<accession>A0A8J2Q305</accession>
<protein>
    <recommendedName>
        <fullName evidence="12">SID1 transmembrane family member 1</fullName>
    </recommendedName>
</protein>
<evidence type="ECO:0000256" key="2">
    <source>
        <dbReference type="ARBA" id="ARBA00006618"/>
    </source>
</evidence>
<gene>
    <name evidence="10" type="ORF">CJOHNSTONI_LOCUS216</name>
</gene>
<evidence type="ECO:0000256" key="3">
    <source>
        <dbReference type="ARBA" id="ARBA00022692"/>
    </source>
</evidence>
<keyword evidence="5 8" id="KW-1133">Transmembrane helix</keyword>
<evidence type="ECO:0000256" key="4">
    <source>
        <dbReference type="ARBA" id="ARBA00022729"/>
    </source>
</evidence>
<keyword evidence="11" id="KW-1185">Reference proteome</keyword>
<feature type="transmembrane region" description="Helical" evidence="8">
    <location>
        <begin position="528"/>
        <end position="549"/>
    </location>
</feature>
<dbReference type="PANTHER" id="PTHR12185">
    <property type="entry name" value="SID1 TRANSMEMBRANE FAMILY MEMEBER"/>
    <property type="match status" value="1"/>
</dbReference>
<evidence type="ECO:0000256" key="8">
    <source>
        <dbReference type="SAM" id="Phobius"/>
    </source>
</evidence>
<proteinExistence type="inferred from homology"/>
<evidence type="ECO:0000256" key="7">
    <source>
        <dbReference type="ARBA" id="ARBA00023180"/>
    </source>
</evidence>
<feature type="transmembrane region" description="Helical" evidence="8">
    <location>
        <begin position="464"/>
        <end position="481"/>
    </location>
</feature>
<feature type="chain" id="PRO_5035231528" description="SID1 transmembrane family member 1" evidence="9">
    <location>
        <begin position="19"/>
        <end position="742"/>
    </location>
</feature>
<keyword evidence="7" id="KW-0325">Glycoprotein</keyword>
<keyword evidence="3 8" id="KW-0812">Transmembrane</keyword>
<feature type="transmembrane region" description="Helical" evidence="8">
    <location>
        <begin position="706"/>
        <end position="725"/>
    </location>
</feature>
<evidence type="ECO:0008006" key="12">
    <source>
        <dbReference type="Google" id="ProtNLM"/>
    </source>
</evidence>
<comment type="subcellular location">
    <subcellularLocation>
        <location evidence="1">Membrane</location>
        <topology evidence="1">Multi-pass membrane protein</topology>
    </subcellularLocation>
</comment>
<name>A0A8J2Q305_9BILA</name>
<dbReference type="OrthoDB" id="416618at2759"/>
<evidence type="ECO:0000313" key="10">
    <source>
        <dbReference type="EMBL" id="CAG9529655.1"/>
    </source>
</evidence>
<dbReference type="GO" id="GO:0005764">
    <property type="term" value="C:lysosome"/>
    <property type="evidence" value="ECO:0007669"/>
    <property type="project" value="TreeGrafter"/>
</dbReference>
<organism evidence="10 11">
    <name type="scientific">Cercopithifilaria johnstoni</name>
    <dbReference type="NCBI Taxonomy" id="2874296"/>
    <lineage>
        <taxon>Eukaryota</taxon>
        <taxon>Metazoa</taxon>
        <taxon>Ecdysozoa</taxon>
        <taxon>Nematoda</taxon>
        <taxon>Chromadorea</taxon>
        <taxon>Rhabditida</taxon>
        <taxon>Spirurina</taxon>
        <taxon>Spiruromorpha</taxon>
        <taxon>Filarioidea</taxon>
        <taxon>Onchocercidae</taxon>
        <taxon>Cercopithifilaria</taxon>
    </lineage>
</organism>
<dbReference type="GO" id="GO:0005886">
    <property type="term" value="C:plasma membrane"/>
    <property type="evidence" value="ECO:0007669"/>
    <property type="project" value="TreeGrafter"/>
</dbReference>
<dbReference type="InterPro" id="IPR025958">
    <property type="entry name" value="SID1_TM_fam"/>
</dbReference>
<evidence type="ECO:0000313" key="11">
    <source>
        <dbReference type="Proteomes" id="UP000746747"/>
    </source>
</evidence>
<sequence>MALLFVLHFTSLIKDSVSNSLQQSNNSFCQLNNSEASIKIFPFSLHRSTNINGTVKKGQLNVYCANFEQSNVLDLLRIRVRLHDINSSVDSSKLMLQITRYHPIDAISFALPTKNGDMEDGVMLPGLDVETAEPLFGNRSIYLIILVVANSDKILAYSISVKIYDRSQYNIILRAPKFSRPLLNQKISAMMPIAFRVHISDPSLRILKITVKSDNNFCAFLIVRNYSTILLHSGMLTLNSFMQVTFTRKASFMVLANSPLHVFVMMMNDRACGTFAPTREHNRVKKFDIEFSSLQSTSSYPLVMMTMFYLTLSIIFLANDQLMPPLPTNQRETDIPLITLSDESNSGTPSSSTYQEIRRVNDSHNILVDIQMEKDEQEFLKSTAWLRTTEQRTIGTDSNEIIMQTFELNWNIYVPYFASVLIVLQYFYTLLLDQLTLMNNNLDTCYYNMECSIVLGPFQAFNHVYSNVGYFLLGFLFFILIGRRYKHWKYCNCIGYNYCPNIFLNIGMVMCLEAFASAFYHICPNPRIFHNDTLFVEVALVLLMVRLYFVRRGGVTLSGIFQSIIFATSFHFIGNITRDWRKWLRCCWHAENERDKSLILKKRLLVCITVCNIALALLFETGLLQTSCITLHLIVLNTVGYFIYYISCKIISGETILIRASIYAIASFLLWIAAFYFFSRGKNWTGGNRTEAEECILFQYFDYHDIWHFISSLASFFSLIAVAILDDDVMISEFGRRPISIF</sequence>
<feature type="transmembrane region" description="Helical" evidence="8">
    <location>
        <begin position="300"/>
        <end position="318"/>
    </location>
</feature>
<feature type="transmembrane region" description="Helical" evidence="8">
    <location>
        <begin position="410"/>
        <end position="428"/>
    </location>
</feature>
<feature type="transmembrane region" description="Helical" evidence="8">
    <location>
        <begin position="502"/>
        <end position="522"/>
    </location>
</feature>
<comment type="caution">
    <text evidence="10">The sequence shown here is derived from an EMBL/GenBank/DDBJ whole genome shotgun (WGS) entry which is preliminary data.</text>
</comment>
<dbReference type="GO" id="GO:0051033">
    <property type="term" value="F:RNA transmembrane transporter activity"/>
    <property type="evidence" value="ECO:0007669"/>
    <property type="project" value="TreeGrafter"/>
</dbReference>
<evidence type="ECO:0000256" key="1">
    <source>
        <dbReference type="ARBA" id="ARBA00004141"/>
    </source>
</evidence>
<evidence type="ECO:0000256" key="6">
    <source>
        <dbReference type="ARBA" id="ARBA00023136"/>
    </source>
</evidence>
<comment type="similarity">
    <text evidence="2">Belongs to the SID1 family.</text>
</comment>
<evidence type="ECO:0000256" key="5">
    <source>
        <dbReference type="ARBA" id="ARBA00022989"/>
    </source>
</evidence>
<keyword evidence="4 9" id="KW-0732">Signal</keyword>
<reference evidence="10" key="1">
    <citation type="submission" date="2021-09" db="EMBL/GenBank/DDBJ databases">
        <authorList>
            <consortium name="Pathogen Informatics"/>
        </authorList>
    </citation>
    <scope>NUCLEOTIDE SEQUENCE</scope>
</reference>
<dbReference type="Pfam" id="PF13965">
    <property type="entry name" value="SID-1_RNA_chan"/>
    <property type="match status" value="2"/>
</dbReference>
<keyword evidence="6 8" id="KW-0472">Membrane</keyword>
<feature type="transmembrane region" description="Helical" evidence="8">
    <location>
        <begin position="629"/>
        <end position="648"/>
    </location>
</feature>
<dbReference type="AlphaFoldDB" id="A0A8J2Q305"/>
<dbReference type="Proteomes" id="UP000746747">
    <property type="component" value="Unassembled WGS sequence"/>
</dbReference>
<feature type="transmembrane region" description="Helical" evidence="8">
    <location>
        <begin position="604"/>
        <end position="623"/>
    </location>
</feature>
<dbReference type="EMBL" id="CAKAEH010000051">
    <property type="protein sequence ID" value="CAG9529655.1"/>
    <property type="molecule type" value="Genomic_DNA"/>
</dbReference>